<dbReference type="Proteomes" id="UP001254770">
    <property type="component" value="Unassembled WGS sequence"/>
</dbReference>
<protein>
    <submittedName>
        <fullName evidence="1">Uncharacterized protein</fullName>
    </submittedName>
</protein>
<sequence>MARGKNLVKNITAPQRTVKLMVTSNQENEPKKIVVDFKSFPKWGNTIQLKDGKFTNHYIDVNEYAEILFGVLHKLLPYIQDQGEKIFHCGGHNHRIIDNKKRKIYPRTVAKQIILDLHGVELDDETEIWQLGVYGGVRLIAVLLSRENFVELYPLFIDSHHLLYPDDYHNQLDFNKTCSFIPQDVYS</sequence>
<proteinExistence type="predicted"/>
<evidence type="ECO:0000313" key="1">
    <source>
        <dbReference type="EMBL" id="MDT2546501.1"/>
    </source>
</evidence>
<organism evidence="1 2">
    <name type="scientific">Enterococcus raffinosus</name>
    <dbReference type="NCBI Taxonomy" id="71452"/>
    <lineage>
        <taxon>Bacteria</taxon>
        <taxon>Bacillati</taxon>
        <taxon>Bacillota</taxon>
        <taxon>Bacilli</taxon>
        <taxon>Lactobacillales</taxon>
        <taxon>Enterococcaceae</taxon>
        <taxon>Enterococcus</taxon>
    </lineage>
</organism>
<dbReference type="AlphaFoldDB" id="A0AAW8TDQ2"/>
<evidence type="ECO:0000313" key="2">
    <source>
        <dbReference type="Proteomes" id="UP001254770"/>
    </source>
</evidence>
<gene>
    <name evidence="1" type="ORF">P7D69_19350</name>
</gene>
<comment type="caution">
    <text evidence="1">The sequence shown here is derived from an EMBL/GenBank/DDBJ whole genome shotgun (WGS) entry which is preliminary data.</text>
</comment>
<dbReference type="RefSeq" id="WP_311816895.1">
    <property type="nucleotide sequence ID" value="NZ_JARPXG010000027.1"/>
</dbReference>
<dbReference type="EMBL" id="JARPXL010000033">
    <property type="protein sequence ID" value="MDT2546501.1"/>
    <property type="molecule type" value="Genomic_DNA"/>
</dbReference>
<name>A0AAW8TDQ2_9ENTE</name>
<accession>A0AAW8TDQ2</accession>
<reference evidence="1" key="1">
    <citation type="submission" date="2023-03" db="EMBL/GenBank/DDBJ databases">
        <authorList>
            <person name="Shen W."/>
            <person name="Cai J."/>
        </authorList>
    </citation>
    <scope>NUCLEOTIDE SEQUENCE</scope>
    <source>
        <strain evidence="1">Y15</strain>
    </source>
</reference>